<evidence type="ECO:0000313" key="2">
    <source>
        <dbReference type="Proteomes" id="UP000828390"/>
    </source>
</evidence>
<reference evidence="1" key="2">
    <citation type="submission" date="2020-11" db="EMBL/GenBank/DDBJ databases">
        <authorList>
            <person name="McCartney M.A."/>
            <person name="Auch B."/>
            <person name="Kono T."/>
            <person name="Mallez S."/>
            <person name="Becker A."/>
            <person name="Gohl D.M."/>
            <person name="Silverstein K.A.T."/>
            <person name="Koren S."/>
            <person name="Bechman K.B."/>
            <person name="Herman A."/>
            <person name="Abrahante J.E."/>
            <person name="Garbe J."/>
        </authorList>
    </citation>
    <scope>NUCLEOTIDE SEQUENCE</scope>
    <source>
        <strain evidence="1">Duluth1</strain>
        <tissue evidence="1">Whole animal</tissue>
    </source>
</reference>
<name>A0A9D4M601_DREPO</name>
<dbReference type="AlphaFoldDB" id="A0A9D4M601"/>
<reference evidence="1" key="1">
    <citation type="journal article" date="2019" name="bioRxiv">
        <title>The Genome of the Zebra Mussel, Dreissena polymorpha: A Resource for Invasive Species Research.</title>
        <authorList>
            <person name="McCartney M.A."/>
            <person name="Auch B."/>
            <person name="Kono T."/>
            <person name="Mallez S."/>
            <person name="Zhang Y."/>
            <person name="Obille A."/>
            <person name="Becker A."/>
            <person name="Abrahante J.E."/>
            <person name="Garbe J."/>
            <person name="Badalamenti J.P."/>
            <person name="Herman A."/>
            <person name="Mangelson H."/>
            <person name="Liachko I."/>
            <person name="Sullivan S."/>
            <person name="Sone E.D."/>
            <person name="Koren S."/>
            <person name="Silverstein K.A.T."/>
            <person name="Beckman K.B."/>
            <person name="Gohl D.M."/>
        </authorList>
    </citation>
    <scope>NUCLEOTIDE SEQUENCE</scope>
    <source>
        <strain evidence="1">Duluth1</strain>
        <tissue evidence="1">Whole animal</tissue>
    </source>
</reference>
<protein>
    <submittedName>
        <fullName evidence="1">Uncharacterized protein</fullName>
    </submittedName>
</protein>
<sequence length="172" mass="19805">MLFGDFDTLQKFKFLFFISLRDSRGQTNISHMIKTHNYYQKCIISGYKETEANKNTPIHLHLSHFHFNSANAEDLIQIWKLNTSRARSLRVPSLGRHVPIRSQYASSARFQGSEPVFLHACIEFDLSPCHNLELLVLDVTLLPNALVGLKKLKHLKMSCKCEAPDLSHFEHI</sequence>
<proteinExistence type="predicted"/>
<dbReference type="EMBL" id="JAIWYP010000002">
    <property type="protein sequence ID" value="KAH3870424.1"/>
    <property type="molecule type" value="Genomic_DNA"/>
</dbReference>
<dbReference type="Proteomes" id="UP000828390">
    <property type="component" value="Unassembled WGS sequence"/>
</dbReference>
<comment type="caution">
    <text evidence="1">The sequence shown here is derived from an EMBL/GenBank/DDBJ whole genome shotgun (WGS) entry which is preliminary data.</text>
</comment>
<keyword evidence="2" id="KW-1185">Reference proteome</keyword>
<accession>A0A9D4M601</accession>
<evidence type="ECO:0000313" key="1">
    <source>
        <dbReference type="EMBL" id="KAH3870424.1"/>
    </source>
</evidence>
<gene>
    <name evidence="1" type="ORF">DPMN_033610</name>
</gene>
<organism evidence="1 2">
    <name type="scientific">Dreissena polymorpha</name>
    <name type="common">Zebra mussel</name>
    <name type="synonym">Mytilus polymorpha</name>
    <dbReference type="NCBI Taxonomy" id="45954"/>
    <lineage>
        <taxon>Eukaryota</taxon>
        <taxon>Metazoa</taxon>
        <taxon>Spiralia</taxon>
        <taxon>Lophotrochozoa</taxon>
        <taxon>Mollusca</taxon>
        <taxon>Bivalvia</taxon>
        <taxon>Autobranchia</taxon>
        <taxon>Heteroconchia</taxon>
        <taxon>Euheterodonta</taxon>
        <taxon>Imparidentia</taxon>
        <taxon>Neoheterodontei</taxon>
        <taxon>Myida</taxon>
        <taxon>Dreissenoidea</taxon>
        <taxon>Dreissenidae</taxon>
        <taxon>Dreissena</taxon>
    </lineage>
</organism>